<evidence type="ECO:0000256" key="2">
    <source>
        <dbReference type="SAM" id="Phobius"/>
    </source>
</evidence>
<feature type="transmembrane region" description="Helical" evidence="2">
    <location>
        <begin position="25"/>
        <end position="45"/>
    </location>
</feature>
<protein>
    <submittedName>
        <fullName evidence="3">Uncharacterized protein</fullName>
    </submittedName>
</protein>
<dbReference type="EMBL" id="DTMQ01000041">
    <property type="protein sequence ID" value="HGE99738.1"/>
    <property type="molecule type" value="Genomic_DNA"/>
</dbReference>
<feature type="transmembrane region" description="Helical" evidence="2">
    <location>
        <begin position="75"/>
        <end position="96"/>
    </location>
</feature>
<feature type="transmembrane region" description="Helical" evidence="2">
    <location>
        <begin position="159"/>
        <end position="188"/>
    </location>
</feature>
<feature type="transmembrane region" description="Helical" evidence="2">
    <location>
        <begin position="218"/>
        <end position="242"/>
    </location>
</feature>
<organism evidence="3">
    <name type="scientific">candidate division WOR-3 bacterium</name>
    <dbReference type="NCBI Taxonomy" id="2052148"/>
    <lineage>
        <taxon>Bacteria</taxon>
        <taxon>Bacteria division WOR-3</taxon>
    </lineage>
</organism>
<keyword evidence="2" id="KW-1133">Transmembrane helix</keyword>
<feature type="transmembrane region" description="Helical" evidence="2">
    <location>
        <begin position="126"/>
        <end position="147"/>
    </location>
</feature>
<feature type="compositionally biased region" description="Basic and acidic residues" evidence="1">
    <location>
        <begin position="369"/>
        <end position="395"/>
    </location>
</feature>
<feature type="transmembrane region" description="Helical" evidence="2">
    <location>
        <begin position="310"/>
        <end position="327"/>
    </location>
</feature>
<feature type="region of interest" description="Disordered" evidence="1">
    <location>
        <begin position="364"/>
        <end position="395"/>
    </location>
</feature>
<keyword evidence="2" id="KW-0472">Membrane</keyword>
<reference evidence="3" key="1">
    <citation type="journal article" date="2020" name="mSystems">
        <title>Genome- and Community-Level Interaction Insights into Carbon Utilization and Element Cycling Functions of Hydrothermarchaeota in Hydrothermal Sediment.</title>
        <authorList>
            <person name="Zhou Z."/>
            <person name="Liu Y."/>
            <person name="Xu W."/>
            <person name="Pan J."/>
            <person name="Luo Z.H."/>
            <person name="Li M."/>
        </authorList>
    </citation>
    <scope>NUCLEOTIDE SEQUENCE [LARGE SCALE GENOMIC DNA]</scope>
    <source>
        <strain evidence="3">SpSt-906</strain>
    </source>
</reference>
<proteinExistence type="predicted"/>
<accession>A0A7C3Z3S4</accession>
<evidence type="ECO:0000313" key="3">
    <source>
        <dbReference type="EMBL" id="HGE99738.1"/>
    </source>
</evidence>
<keyword evidence="2" id="KW-0812">Transmembrane</keyword>
<gene>
    <name evidence="3" type="ORF">ENX07_06715</name>
</gene>
<name>A0A7C3Z3S4_UNCW3</name>
<comment type="caution">
    <text evidence="3">The sequence shown here is derived from an EMBL/GenBank/DDBJ whole genome shotgun (WGS) entry which is preliminary data.</text>
</comment>
<evidence type="ECO:0000256" key="1">
    <source>
        <dbReference type="SAM" id="MobiDB-lite"/>
    </source>
</evidence>
<sequence length="395" mass="44602">MRKLHFNYKDVFTACRLGFSAKKMWMMFLGFLFGFILFIVFGYLAHLAGGVPFAQIWEEYRLCPSLPFGLPFYSYLLWAIGALLFLISLGAAGTAISKVTYEQLRGEEFYEIRESFRYAKKNFRSWFFSPLLIILFILVIIVCGLILGLLTKIPYVGELILSVFSLPAFAASLFIVYLGIVFLFTLIIGPAIVGVTKNDIFDTLFEVFSSLNEQPWRLVLYTILLGILKWVGMIVLGFFTVLSTRVGITILNLLVRGKLESILSSASYFVRLAPPDFAPIWIKGFHQGLLNLLGIGYLSNEGLFFNPPNVTMGIASVIFAIAFYLLFLFVLSYGGAIWFSGTTLIYLVLVKKKDDRNLLEVKEEEEEIKPEGVKEETRPEEVKPETKAESETAGN</sequence>
<dbReference type="AlphaFoldDB" id="A0A7C3Z3S4"/>